<evidence type="ECO:0000256" key="4">
    <source>
        <dbReference type="ARBA" id="ARBA00023163"/>
    </source>
</evidence>
<comment type="caution">
    <text evidence="6">The sequence shown here is derived from an EMBL/GenBank/DDBJ whole genome shotgun (WGS) entry which is preliminary data.</text>
</comment>
<dbReference type="FunFam" id="1.10.10.10:FF:000001">
    <property type="entry name" value="LysR family transcriptional regulator"/>
    <property type="match status" value="1"/>
</dbReference>
<dbReference type="InterPro" id="IPR000847">
    <property type="entry name" value="LysR_HTH_N"/>
</dbReference>
<keyword evidence="3" id="KW-0238">DNA-binding</keyword>
<accession>A0A843YT04</accession>
<dbReference type="PANTHER" id="PTHR30537">
    <property type="entry name" value="HTH-TYPE TRANSCRIPTIONAL REGULATOR"/>
    <property type="match status" value="1"/>
</dbReference>
<sequence>MFERLPPIQSLRAFEAAARLENFTRAGEELNITHSAISHQIRALEDNTGRKLFQRQGRQMILTEAGRLLSEQVRLALEDLDRALRLTRHERKHSVQTLRVSAPPSFAGAWLVPRLYAFHAQHPQLQISLRTTHELSPLDFEEADVAIWYGRRKTAGLAYEKLLDEVTFPVCSPAFLAAHPKLTPKDFLRLPLLRYAHYNGWEVWFKAAGMTAREPQSGPVYDDPMHLLEAAAADQGIALARSCLAQHHLATGRLVRLFDADSRFNTEAPARGAYFAVWSPNSDSEKIAEIALLREWLHQILGNTPPDTR</sequence>
<dbReference type="CDD" id="cd08432">
    <property type="entry name" value="PBP2_GcdR_TrpI_HvrB_AmpR_like"/>
    <property type="match status" value="1"/>
</dbReference>
<dbReference type="EMBL" id="WINI01000003">
    <property type="protein sequence ID" value="MQR00382.1"/>
    <property type="molecule type" value="Genomic_DNA"/>
</dbReference>
<evidence type="ECO:0000313" key="6">
    <source>
        <dbReference type="EMBL" id="MQR00382.1"/>
    </source>
</evidence>
<reference evidence="6 7" key="1">
    <citation type="submission" date="2019-10" db="EMBL/GenBank/DDBJ databases">
        <title>Glaciimonas soli sp. nov., a psychrophilic bacterium isolated from the forest soil of a high elevation mountain in Taiwan.</title>
        <authorList>
            <person name="Wang L.-T."/>
            <person name="Shieh W.Y."/>
        </authorList>
    </citation>
    <scope>NUCLEOTIDE SEQUENCE [LARGE SCALE GENOMIC DNA]</scope>
    <source>
        <strain evidence="6 7">GS1</strain>
    </source>
</reference>
<evidence type="ECO:0000259" key="5">
    <source>
        <dbReference type="PROSITE" id="PS50931"/>
    </source>
</evidence>
<dbReference type="Gene3D" id="1.10.10.10">
    <property type="entry name" value="Winged helix-like DNA-binding domain superfamily/Winged helix DNA-binding domain"/>
    <property type="match status" value="1"/>
</dbReference>
<organism evidence="6 7">
    <name type="scientific">Glaciimonas soli</name>
    <dbReference type="NCBI Taxonomy" id="2590999"/>
    <lineage>
        <taxon>Bacteria</taxon>
        <taxon>Pseudomonadati</taxon>
        <taxon>Pseudomonadota</taxon>
        <taxon>Betaproteobacteria</taxon>
        <taxon>Burkholderiales</taxon>
        <taxon>Oxalobacteraceae</taxon>
        <taxon>Glaciimonas</taxon>
    </lineage>
</organism>
<dbReference type="PANTHER" id="PTHR30537:SF79">
    <property type="entry name" value="TRANSCRIPTIONAL REGULATOR-RELATED"/>
    <property type="match status" value="1"/>
</dbReference>
<name>A0A843YT04_9BURK</name>
<dbReference type="PROSITE" id="PS50931">
    <property type="entry name" value="HTH_LYSR"/>
    <property type="match status" value="1"/>
</dbReference>
<dbReference type="GO" id="GO:0006351">
    <property type="term" value="P:DNA-templated transcription"/>
    <property type="evidence" value="ECO:0007669"/>
    <property type="project" value="TreeGrafter"/>
</dbReference>
<keyword evidence="4" id="KW-0804">Transcription</keyword>
<dbReference type="InterPro" id="IPR036388">
    <property type="entry name" value="WH-like_DNA-bd_sf"/>
</dbReference>
<evidence type="ECO:0000256" key="1">
    <source>
        <dbReference type="ARBA" id="ARBA00009437"/>
    </source>
</evidence>
<proteinExistence type="inferred from homology"/>
<gene>
    <name evidence="6" type="primary">gcvA</name>
    <name evidence="6" type="ORF">GEV47_06780</name>
</gene>
<dbReference type="InterPro" id="IPR036390">
    <property type="entry name" value="WH_DNA-bd_sf"/>
</dbReference>
<dbReference type="NCBIfam" id="NF008352">
    <property type="entry name" value="PRK11139.1"/>
    <property type="match status" value="1"/>
</dbReference>
<dbReference type="GO" id="GO:0003700">
    <property type="term" value="F:DNA-binding transcription factor activity"/>
    <property type="evidence" value="ECO:0007669"/>
    <property type="project" value="InterPro"/>
</dbReference>
<evidence type="ECO:0000256" key="2">
    <source>
        <dbReference type="ARBA" id="ARBA00023015"/>
    </source>
</evidence>
<dbReference type="AlphaFoldDB" id="A0A843YT04"/>
<dbReference type="InterPro" id="IPR005119">
    <property type="entry name" value="LysR_subst-bd"/>
</dbReference>
<dbReference type="OrthoDB" id="8591238at2"/>
<dbReference type="Pfam" id="PF03466">
    <property type="entry name" value="LysR_substrate"/>
    <property type="match status" value="1"/>
</dbReference>
<evidence type="ECO:0000256" key="3">
    <source>
        <dbReference type="ARBA" id="ARBA00023125"/>
    </source>
</evidence>
<dbReference type="Proteomes" id="UP000451565">
    <property type="component" value="Unassembled WGS sequence"/>
</dbReference>
<keyword evidence="7" id="KW-1185">Reference proteome</keyword>
<dbReference type="Gene3D" id="3.40.190.10">
    <property type="entry name" value="Periplasmic binding protein-like II"/>
    <property type="match status" value="2"/>
</dbReference>
<comment type="similarity">
    <text evidence="1">Belongs to the LysR transcriptional regulatory family.</text>
</comment>
<dbReference type="Pfam" id="PF00126">
    <property type="entry name" value="HTH_1"/>
    <property type="match status" value="1"/>
</dbReference>
<dbReference type="SUPFAM" id="SSF46785">
    <property type="entry name" value="Winged helix' DNA-binding domain"/>
    <property type="match status" value="1"/>
</dbReference>
<dbReference type="GO" id="GO:0043565">
    <property type="term" value="F:sequence-specific DNA binding"/>
    <property type="evidence" value="ECO:0007669"/>
    <property type="project" value="TreeGrafter"/>
</dbReference>
<dbReference type="RefSeq" id="WP_153233987.1">
    <property type="nucleotide sequence ID" value="NZ_WINI01000003.1"/>
</dbReference>
<protein>
    <submittedName>
        <fullName evidence="6">Transcriptional regulator GcvA</fullName>
    </submittedName>
</protein>
<feature type="domain" description="HTH lysR-type" evidence="5">
    <location>
        <begin position="6"/>
        <end position="63"/>
    </location>
</feature>
<dbReference type="InterPro" id="IPR058163">
    <property type="entry name" value="LysR-type_TF_proteobact-type"/>
</dbReference>
<dbReference type="PRINTS" id="PR00039">
    <property type="entry name" value="HTHLYSR"/>
</dbReference>
<evidence type="ECO:0000313" key="7">
    <source>
        <dbReference type="Proteomes" id="UP000451565"/>
    </source>
</evidence>
<keyword evidence="2" id="KW-0805">Transcription regulation</keyword>
<dbReference type="SUPFAM" id="SSF53850">
    <property type="entry name" value="Periplasmic binding protein-like II"/>
    <property type="match status" value="1"/>
</dbReference>